<dbReference type="RefSeq" id="WP_169113012.1">
    <property type="nucleotide sequence ID" value="NZ_CP051684.1"/>
</dbReference>
<dbReference type="PRINTS" id="PR00723">
    <property type="entry name" value="SUBTILISIN"/>
</dbReference>
<comment type="similarity">
    <text evidence="1 5">Belongs to the peptidase S8 family.</text>
</comment>
<sequence>MIDVSASLGLPLALPVSSEFASNSEALNLINCSSAWAAGHFGKGVTVAILDAGIAPHPLISGKVIGSFDAIVGDGTFSYDPGYHPDHALGVASIVSGCHSVASAERLIAGVAPEAKLLNIRCTGNARYSDSEVMRRGILWAVSAGAKVIIIPVNGPDNFVAPLVMDALSHAKNNGVVSIIIGGNFHTWGGTAYALAAKHRLGLAVGNYDVKGGCPFPESNVPGEILFPWVMANSSGVFPTYKMTAEQFDNGGSSFAGPYVAGLAALIFEKHPTASPDEVVDRITSGARLL</sequence>
<accession>A0ABX6MBE5</accession>
<keyword evidence="3 5" id="KW-0378">Hydrolase</keyword>
<feature type="active site" description="Charge relay system" evidence="5">
    <location>
        <position position="51"/>
    </location>
</feature>
<dbReference type="Proteomes" id="UP000503117">
    <property type="component" value="Chromosome"/>
</dbReference>
<dbReference type="Gene3D" id="3.40.50.200">
    <property type="entry name" value="Peptidase S8/S53 domain"/>
    <property type="match status" value="1"/>
</dbReference>
<evidence type="ECO:0000313" key="7">
    <source>
        <dbReference type="EMBL" id="QJD91660.1"/>
    </source>
</evidence>
<dbReference type="SUPFAM" id="SSF52743">
    <property type="entry name" value="Subtilisin-like"/>
    <property type="match status" value="1"/>
</dbReference>
<dbReference type="CDD" id="cd00306">
    <property type="entry name" value="Peptidases_S8_S53"/>
    <property type="match status" value="1"/>
</dbReference>
<dbReference type="EMBL" id="CP051684">
    <property type="protein sequence ID" value="QJD91660.1"/>
    <property type="molecule type" value="Genomic_DNA"/>
</dbReference>
<evidence type="ECO:0000259" key="6">
    <source>
        <dbReference type="Pfam" id="PF00082"/>
    </source>
</evidence>
<dbReference type="PROSITE" id="PS00136">
    <property type="entry name" value="SUBTILASE_ASP"/>
    <property type="match status" value="1"/>
</dbReference>
<evidence type="ECO:0000313" key="8">
    <source>
        <dbReference type="Proteomes" id="UP000503117"/>
    </source>
</evidence>
<dbReference type="InterPro" id="IPR000209">
    <property type="entry name" value="Peptidase_S8/S53_dom"/>
</dbReference>
<keyword evidence="8" id="KW-1185">Reference proteome</keyword>
<dbReference type="PANTHER" id="PTHR43806">
    <property type="entry name" value="PEPTIDASE S8"/>
    <property type="match status" value="1"/>
</dbReference>
<evidence type="ECO:0000256" key="1">
    <source>
        <dbReference type="ARBA" id="ARBA00011073"/>
    </source>
</evidence>
<proteinExistence type="inferred from homology"/>
<reference evidence="7 8" key="1">
    <citation type="submission" date="2020-04" db="EMBL/GenBank/DDBJ databases">
        <title>Genome sequencing of novel species.</title>
        <authorList>
            <person name="Heo J."/>
            <person name="Kim S.-J."/>
            <person name="Kim J.-S."/>
            <person name="Hong S.-B."/>
            <person name="Kwon S.-W."/>
        </authorList>
    </citation>
    <scope>NUCLEOTIDE SEQUENCE [LARGE SCALE GENOMIC DNA]</scope>
    <source>
        <strain evidence="7 8">AF9R3</strain>
    </source>
</reference>
<dbReference type="InterPro" id="IPR050131">
    <property type="entry name" value="Peptidase_S8_subtilisin-like"/>
</dbReference>
<dbReference type="InterPro" id="IPR023827">
    <property type="entry name" value="Peptidase_S8_Asp-AS"/>
</dbReference>
<evidence type="ECO:0000256" key="2">
    <source>
        <dbReference type="ARBA" id="ARBA00022670"/>
    </source>
</evidence>
<evidence type="ECO:0000256" key="3">
    <source>
        <dbReference type="ARBA" id="ARBA00022801"/>
    </source>
</evidence>
<dbReference type="InterPro" id="IPR015500">
    <property type="entry name" value="Peptidase_S8_subtilisin-rel"/>
</dbReference>
<keyword evidence="2 5" id="KW-0645">Protease</keyword>
<dbReference type="Pfam" id="PF00082">
    <property type="entry name" value="Peptidase_S8"/>
    <property type="match status" value="1"/>
</dbReference>
<name>A0ABX6MBE5_9BURK</name>
<organism evidence="7 8">
    <name type="scientific">Duganella dendranthematis</name>
    <dbReference type="NCBI Taxonomy" id="2728021"/>
    <lineage>
        <taxon>Bacteria</taxon>
        <taxon>Pseudomonadati</taxon>
        <taxon>Pseudomonadota</taxon>
        <taxon>Betaproteobacteria</taxon>
        <taxon>Burkholderiales</taxon>
        <taxon>Oxalobacteraceae</taxon>
        <taxon>Telluria group</taxon>
        <taxon>Duganella</taxon>
    </lineage>
</organism>
<evidence type="ECO:0000256" key="5">
    <source>
        <dbReference type="PROSITE-ProRule" id="PRU01240"/>
    </source>
</evidence>
<feature type="domain" description="Peptidase S8/S53" evidence="6">
    <location>
        <begin position="42"/>
        <end position="284"/>
    </location>
</feature>
<keyword evidence="4 5" id="KW-0720">Serine protease</keyword>
<dbReference type="PROSITE" id="PS51892">
    <property type="entry name" value="SUBTILASE"/>
    <property type="match status" value="1"/>
</dbReference>
<dbReference type="InterPro" id="IPR036852">
    <property type="entry name" value="Peptidase_S8/S53_dom_sf"/>
</dbReference>
<feature type="active site" description="Charge relay system" evidence="5">
    <location>
        <position position="254"/>
    </location>
</feature>
<dbReference type="PANTHER" id="PTHR43806:SF11">
    <property type="entry name" value="CEREVISIN-RELATED"/>
    <property type="match status" value="1"/>
</dbReference>
<protein>
    <submittedName>
        <fullName evidence="7">S8/S53 family peptidase</fullName>
    </submittedName>
</protein>
<evidence type="ECO:0000256" key="4">
    <source>
        <dbReference type="ARBA" id="ARBA00022825"/>
    </source>
</evidence>
<feature type="active site" description="Charge relay system" evidence="5">
    <location>
        <position position="84"/>
    </location>
</feature>
<gene>
    <name evidence="7" type="ORF">HH213_17145</name>
</gene>